<gene>
    <name evidence="2" type="ORF">LSH36_1634g00007</name>
</gene>
<sequence>MLMRQTRAMSRRQSQTTVSQLDGIDDRQNEQTKTKQKNKTKNPPPRTGQGHIIPGQVNLIREQGSKSDHMVSRIGMTPKQVGAIPGQLDKISGQTT</sequence>
<dbReference type="EMBL" id="JAODUP010001632">
    <property type="protein sequence ID" value="KAK2139750.1"/>
    <property type="molecule type" value="Genomic_DNA"/>
</dbReference>
<name>A0AAD9MND8_9ANNE</name>
<evidence type="ECO:0000313" key="3">
    <source>
        <dbReference type="Proteomes" id="UP001208570"/>
    </source>
</evidence>
<evidence type="ECO:0000256" key="1">
    <source>
        <dbReference type="SAM" id="MobiDB-lite"/>
    </source>
</evidence>
<feature type="compositionally biased region" description="Basic and acidic residues" evidence="1">
    <location>
        <begin position="24"/>
        <end position="33"/>
    </location>
</feature>
<dbReference type="AlphaFoldDB" id="A0AAD9MND8"/>
<accession>A0AAD9MND8</accession>
<feature type="region of interest" description="Disordered" evidence="1">
    <location>
        <begin position="1"/>
        <end position="53"/>
    </location>
</feature>
<feature type="compositionally biased region" description="Polar residues" evidence="1">
    <location>
        <begin position="7"/>
        <end position="20"/>
    </location>
</feature>
<comment type="caution">
    <text evidence="2">The sequence shown here is derived from an EMBL/GenBank/DDBJ whole genome shotgun (WGS) entry which is preliminary data.</text>
</comment>
<feature type="region of interest" description="Disordered" evidence="1">
    <location>
        <begin position="76"/>
        <end position="96"/>
    </location>
</feature>
<keyword evidence="3" id="KW-1185">Reference proteome</keyword>
<protein>
    <submittedName>
        <fullName evidence="2">Uncharacterized protein</fullName>
    </submittedName>
</protein>
<evidence type="ECO:0000313" key="2">
    <source>
        <dbReference type="EMBL" id="KAK2139750.1"/>
    </source>
</evidence>
<dbReference type="Proteomes" id="UP001208570">
    <property type="component" value="Unassembled WGS sequence"/>
</dbReference>
<proteinExistence type="predicted"/>
<reference evidence="2" key="1">
    <citation type="journal article" date="2023" name="Mol. Biol. Evol.">
        <title>Third-Generation Sequencing Reveals the Adaptive Role of the Epigenome in Three Deep-Sea Polychaetes.</title>
        <authorList>
            <person name="Perez M."/>
            <person name="Aroh O."/>
            <person name="Sun Y."/>
            <person name="Lan Y."/>
            <person name="Juniper S.K."/>
            <person name="Young C.R."/>
            <person name="Angers B."/>
            <person name="Qian P.Y."/>
        </authorList>
    </citation>
    <scope>NUCLEOTIDE SEQUENCE</scope>
    <source>
        <strain evidence="2">P08H-3</strain>
    </source>
</reference>
<organism evidence="2 3">
    <name type="scientific">Paralvinella palmiformis</name>
    <dbReference type="NCBI Taxonomy" id="53620"/>
    <lineage>
        <taxon>Eukaryota</taxon>
        <taxon>Metazoa</taxon>
        <taxon>Spiralia</taxon>
        <taxon>Lophotrochozoa</taxon>
        <taxon>Annelida</taxon>
        <taxon>Polychaeta</taxon>
        <taxon>Sedentaria</taxon>
        <taxon>Canalipalpata</taxon>
        <taxon>Terebellida</taxon>
        <taxon>Terebelliformia</taxon>
        <taxon>Alvinellidae</taxon>
        <taxon>Paralvinella</taxon>
    </lineage>
</organism>